<reference evidence="1 2" key="1">
    <citation type="journal article" date="2021" name="J. Hered.">
        <title>A chromosome-level genome assembly of the parasitoid wasp, Cotesia glomerata (Hymenoptera: Braconidae).</title>
        <authorList>
            <person name="Pinto B.J."/>
            <person name="Weis J.J."/>
            <person name="Gamble T."/>
            <person name="Ode P.J."/>
            <person name="Paul R."/>
            <person name="Zaspel J.M."/>
        </authorList>
    </citation>
    <scope>NUCLEOTIDE SEQUENCE [LARGE SCALE GENOMIC DNA]</scope>
    <source>
        <strain evidence="1">CgM1</strain>
    </source>
</reference>
<accession>A0AAV7IXT4</accession>
<keyword evidence="2" id="KW-1185">Reference proteome</keyword>
<dbReference type="Proteomes" id="UP000826195">
    <property type="component" value="Unassembled WGS sequence"/>
</dbReference>
<proteinExistence type="predicted"/>
<gene>
    <name evidence="1" type="ORF">KQX54_017158</name>
</gene>
<organism evidence="1 2">
    <name type="scientific">Cotesia glomerata</name>
    <name type="common">Lepidopteran parasitic wasp</name>
    <name type="synonym">Apanteles glomeratus</name>
    <dbReference type="NCBI Taxonomy" id="32391"/>
    <lineage>
        <taxon>Eukaryota</taxon>
        <taxon>Metazoa</taxon>
        <taxon>Ecdysozoa</taxon>
        <taxon>Arthropoda</taxon>
        <taxon>Hexapoda</taxon>
        <taxon>Insecta</taxon>
        <taxon>Pterygota</taxon>
        <taxon>Neoptera</taxon>
        <taxon>Endopterygota</taxon>
        <taxon>Hymenoptera</taxon>
        <taxon>Apocrita</taxon>
        <taxon>Ichneumonoidea</taxon>
        <taxon>Braconidae</taxon>
        <taxon>Microgastrinae</taxon>
        <taxon>Cotesia</taxon>
    </lineage>
</organism>
<evidence type="ECO:0000313" key="2">
    <source>
        <dbReference type="Proteomes" id="UP000826195"/>
    </source>
</evidence>
<protein>
    <submittedName>
        <fullName evidence="1">Uncharacterized protein</fullName>
    </submittedName>
</protein>
<dbReference type="EMBL" id="JAHXZJ010000374">
    <property type="protein sequence ID" value="KAH0561498.1"/>
    <property type="molecule type" value="Genomic_DNA"/>
</dbReference>
<sequence>MLGKNHCTERESIRGKRLLDKVFPDPGEYVRTLATLDYLDSESSHQSPLTLSTLFLISFWLANKVG</sequence>
<comment type="caution">
    <text evidence="1">The sequence shown here is derived from an EMBL/GenBank/DDBJ whole genome shotgun (WGS) entry which is preliminary data.</text>
</comment>
<name>A0AAV7IXT4_COTGL</name>
<dbReference type="AlphaFoldDB" id="A0AAV7IXT4"/>
<evidence type="ECO:0000313" key="1">
    <source>
        <dbReference type="EMBL" id="KAH0561498.1"/>
    </source>
</evidence>